<reference evidence="3" key="1">
    <citation type="journal article" date="2019" name="Int. J. Syst. Evol. Microbiol.">
        <title>The Global Catalogue of Microorganisms (GCM) 10K type strain sequencing project: providing services to taxonomists for standard genome sequencing and annotation.</title>
        <authorList>
            <consortium name="The Broad Institute Genomics Platform"/>
            <consortium name="The Broad Institute Genome Sequencing Center for Infectious Disease"/>
            <person name="Wu L."/>
            <person name="Ma J."/>
        </authorList>
    </citation>
    <scope>NUCLEOTIDE SEQUENCE [LARGE SCALE GENOMIC DNA]</scope>
    <source>
        <strain evidence="3">JCM 11756</strain>
    </source>
</reference>
<proteinExistence type="predicted"/>
<name>A0ABP4JWP1_9ACTN</name>
<organism evidence="2 3">
    <name type="scientific">Streptomyces thermospinosisporus</name>
    <dbReference type="NCBI Taxonomy" id="161482"/>
    <lineage>
        <taxon>Bacteria</taxon>
        <taxon>Bacillati</taxon>
        <taxon>Actinomycetota</taxon>
        <taxon>Actinomycetes</taxon>
        <taxon>Kitasatosporales</taxon>
        <taxon>Streptomycetaceae</taxon>
        <taxon>Streptomyces</taxon>
    </lineage>
</organism>
<dbReference type="CDD" id="cd20684">
    <property type="entry name" value="CdiA-CT_Yk_RNaseA-like"/>
    <property type="match status" value="1"/>
</dbReference>
<dbReference type="InterPro" id="IPR041436">
    <property type="entry name" value="RNAse_A_bac"/>
</dbReference>
<comment type="caution">
    <text evidence="2">The sequence shown here is derived from an EMBL/GenBank/DDBJ whole genome shotgun (WGS) entry which is preliminary data.</text>
</comment>
<dbReference type="RefSeq" id="WP_344015992.1">
    <property type="nucleotide sequence ID" value="NZ_BAAAIZ010000107.1"/>
</dbReference>
<protein>
    <recommendedName>
        <fullName evidence="1">Bacterial CdiA-CT RNAse A domain-containing protein</fullName>
    </recommendedName>
</protein>
<sequence length="356" mass="38716">MGSITDQKNSEWYGAMRQFCSTIWGTSAWGLELAGYDWSNDSASKRGTSHPVFAVLFDTCETMADAIMHFAKAAEDVRSDLRRIYRKAVTDTLPQIDLSDGADLKDVKNLGKGLLKMGKGLVTDLSAGIVLNMDEVAMNNAVLEYNNRVERQTNRVRDLLDALDEAYDSAPTFDAEAARSEAFGARSLTEFKGSPLYTVPGDSESNHKYPIDLANQEGVHGSHVIDKHVGKTDVQLAQRLRDQPGIAAASSFENLTIAQKSTQEAMEFVGPASGGGPNVGVDNPKKIERWLSRPRSDGSVLSLDPVEFNYVTGRTVEASHPSAGAAKDTHSVKVVLKYKNGLVPPYVVYTSMPSLP</sequence>
<evidence type="ECO:0000313" key="2">
    <source>
        <dbReference type="EMBL" id="GAA1433402.1"/>
    </source>
</evidence>
<gene>
    <name evidence="2" type="ORF">GCM10009601_55890</name>
</gene>
<evidence type="ECO:0000259" key="1">
    <source>
        <dbReference type="Pfam" id="PF18431"/>
    </source>
</evidence>
<accession>A0ABP4JWP1</accession>
<dbReference type="Proteomes" id="UP001500973">
    <property type="component" value="Unassembled WGS sequence"/>
</dbReference>
<keyword evidence="3" id="KW-1185">Reference proteome</keyword>
<feature type="domain" description="Bacterial CdiA-CT RNAse A" evidence="1">
    <location>
        <begin position="222"/>
        <end position="353"/>
    </location>
</feature>
<dbReference type="Pfam" id="PF18431">
    <property type="entry name" value="RNAse_A_bac"/>
    <property type="match status" value="1"/>
</dbReference>
<evidence type="ECO:0000313" key="3">
    <source>
        <dbReference type="Proteomes" id="UP001500973"/>
    </source>
</evidence>
<dbReference type="EMBL" id="BAAAIZ010000107">
    <property type="protein sequence ID" value="GAA1433402.1"/>
    <property type="molecule type" value="Genomic_DNA"/>
</dbReference>